<feature type="transmembrane region" description="Helical" evidence="2">
    <location>
        <begin position="388"/>
        <end position="406"/>
    </location>
</feature>
<organism evidence="3 4">
    <name type="scientific">Zymoseptoria tritici ST99CH_1A5</name>
    <dbReference type="NCBI Taxonomy" id="1276529"/>
    <lineage>
        <taxon>Eukaryota</taxon>
        <taxon>Fungi</taxon>
        <taxon>Dikarya</taxon>
        <taxon>Ascomycota</taxon>
        <taxon>Pezizomycotina</taxon>
        <taxon>Dothideomycetes</taxon>
        <taxon>Dothideomycetidae</taxon>
        <taxon>Mycosphaerellales</taxon>
        <taxon>Mycosphaerellaceae</taxon>
        <taxon>Zymoseptoria</taxon>
    </lineage>
</organism>
<feature type="compositionally biased region" description="Low complexity" evidence="1">
    <location>
        <begin position="92"/>
        <end position="103"/>
    </location>
</feature>
<feature type="transmembrane region" description="Helical" evidence="2">
    <location>
        <begin position="295"/>
        <end position="316"/>
    </location>
</feature>
<dbReference type="AlphaFoldDB" id="A0A1Y6L4C5"/>
<evidence type="ECO:0000313" key="4">
    <source>
        <dbReference type="Proteomes" id="UP000215453"/>
    </source>
</evidence>
<dbReference type="PANTHER" id="PTHR31303">
    <property type="entry name" value="CTP-DEPENDENT DIACYLGLYCEROL KINASE 1"/>
    <property type="match status" value="1"/>
</dbReference>
<feature type="compositionally biased region" description="Acidic residues" evidence="1">
    <location>
        <begin position="49"/>
        <end position="60"/>
    </location>
</feature>
<feature type="region of interest" description="Disordered" evidence="1">
    <location>
        <begin position="1"/>
        <end position="128"/>
    </location>
</feature>
<feature type="compositionally biased region" description="Polar residues" evidence="1">
    <location>
        <begin position="14"/>
        <end position="23"/>
    </location>
</feature>
<name>A0A1Y6L4C5_ZYMTR</name>
<dbReference type="InterPro" id="IPR037997">
    <property type="entry name" value="Dgk1-like"/>
</dbReference>
<dbReference type="GO" id="GO:0004143">
    <property type="term" value="F:ATP-dependent diacylglycerol kinase activity"/>
    <property type="evidence" value="ECO:0007669"/>
    <property type="project" value="InterPro"/>
</dbReference>
<evidence type="ECO:0000256" key="1">
    <source>
        <dbReference type="SAM" id="MobiDB-lite"/>
    </source>
</evidence>
<evidence type="ECO:0008006" key="5">
    <source>
        <dbReference type="Google" id="ProtNLM"/>
    </source>
</evidence>
<reference evidence="3 4" key="1">
    <citation type="submission" date="2016-10" db="EMBL/GenBank/DDBJ databases">
        <authorList>
            <person name="Varghese N."/>
        </authorList>
    </citation>
    <scope>NUCLEOTIDE SEQUENCE [LARGE SCALE GENOMIC DNA]</scope>
</reference>
<feature type="transmembrane region" description="Helical" evidence="2">
    <location>
        <begin position="261"/>
        <end position="283"/>
    </location>
</feature>
<keyword evidence="2" id="KW-0812">Transmembrane</keyword>
<proteinExistence type="predicted"/>
<dbReference type="PANTHER" id="PTHR31303:SF1">
    <property type="entry name" value="CTP-DEPENDENT DIACYLGLYCEROL KINASE 1"/>
    <property type="match status" value="1"/>
</dbReference>
<feature type="transmembrane region" description="Helical" evidence="2">
    <location>
        <begin position="356"/>
        <end position="376"/>
    </location>
</feature>
<protein>
    <recommendedName>
        <fullName evidence="5">Phosphatidate cytidylyltransferase</fullName>
    </recommendedName>
</protein>
<keyword evidence="2" id="KW-1133">Transmembrane helix</keyword>
<dbReference type="GO" id="GO:0006654">
    <property type="term" value="P:phosphatidic acid biosynthetic process"/>
    <property type="evidence" value="ECO:0007669"/>
    <property type="project" value="TreeGrafter"/>
</dbReference>
<dbReference type="EMBL" id="LT882676">
    <property type="protein sequence ID" value="SMY19332.1"/>
    <property type="molecule type" value="Genomic_DNA"/>
</dbReference>
<dbReference type="Proteomes" id="UP000215453">
    <property type="component" value="Chromosome 1"/>
</dbReference>
<sequence length="414" mass="44990">MSQQQQIPALPQVISPSPTPSESSVKDGYFPPTTRSKARVGGSSIGPIDENEGTTEELDPELFRARSRSRSPNIDRSRPARMTMTPINGGVSTSASAAASSATKVNRRKAEETNGPVQKNAEGLLSPSSAYPQGFGSAYWRNLSRSPSPLGLIPIHRHWREFVHKHEVPRKVLHVSIGFVTLWLYKRGVQTSSIHPVLLGLLIPIFNVDVIRFRWPEFNRFYIRMLGPFMRESEAHDRFNGVISYLAGVWLPMYMCRKDVAVISVLLLSWCDTAASTFGRWLGKYTPRVRKGKSLAGSLAAFTFGVASSVLFWGIIAPATPEEFNQGVNSFAFQGTLTLPQGLRQPLGLNEAQASVTGPIALGVVSVVSGLVASVSEAVDILGLDDNLTIPVLCGAGIGAFLWVFGKVGTAPWT</sequence>
<evidence type="ECO:0000256" key="2">
    <source>
        <dbReference type="SAM" id="Phobius"/>
    </source>
</evidence>
<accession>A0A1Y6L4C5</accession>
<keyword evidence="2" id="KW-0472">Membrane</keyword>
<dbReference type="GO" id="GO:0005789">
    <property type="term" value="C:endoplasmic reticulum membrane"/>
    <property type="evidence" value="ECO:0007669"/>
    <property type="project" value="TreeGrafter"/>
</dbReference>
<evidence type="ECO:0000313" key="3">
    <source>
        <dbReference type="EMBL" id="SMY19332.1"/>
    </source>
</evidence>
<gene>
    <name evidence="3" type="ORF">ZT1A5_G767</name>
</gene>